<reference evidence="1 2" key="1">
    <citation type="journal article" date="2013" name="Nat. Commun.">
        <title>The evolution and pathogenic mechanisms of the rice sheath blight pathogen.</title>
        <authorList>
            <person name="Zheng A."/>
            <person name="Lin R."/>
            <person name="Xu L."/>
            <person name="Qin P."/>
            <person name="Tang C."/>
            <person name="Ai P."/>
            <person name="Zhang D."/>
            <person name="Liu Y."/>
            <person name="Sun Z."/>
            <person name="Feng H."/>
            <person name="Wang Y."/>
            <person name="Chen Y."/>
            <person name="Liang X."/>
            <person name="Fu R."/>
            <person name="Li Q."/>
            <person name="Zhang J."/>
            <person name="Yu X."/>
            <person name="Xie Z."/>
            <person name="Ding L."/>
            <person name="Guan P."/>
            <person name="Tang J."/>
            <person name="Liang Y."/>
            <person name="Wang S."/>
            <person name="Deng Q."/>
            <person name="Li S."/>
            <person name="Zhu J."/>
            <person name="Wang L."/>
            <person name="Liu H."/>
            <person name="Li P."/>
        </authorList>
    </citation>
    <scope>NUCLEOTIDE SEQUENCE [LARGE SCALE GENOMIC DNA]</scope>
    <source>
        <strain evidence="2">AG-1 IA</strain>
    </source>
</reference>
<dbReference type="AlphaFoldDB" id="L8X3S7"/>
<proteinExistence type="predicted"/>
<gene>
    <name evidence="1" type="ORF">AG1IA_02284</name>
</gene>
<evidence type="ECO:0000313" key="2">
    <source>
        <dbReference type="Proteomes" id="UP000011668"/>
    </source>
</evidence>
<accession>L8X3S7</accession>
<protein>
    <submittedName>
        <fullName evidence="1">Uncharacterized protein</fullName>
    </submittedName>
</protein>
<organism evidence="1 2">
    <name type="scientific">Thanatephorus cucumeris (strain AG1-IA)</name>
    <name type="common">Rice sheath blight fungus</name>
    <name type="synonym">Rhizoctonia solani</name>
    <dbReference type="NCBI Taxonomy" id="983506"/>
    <lineage>
        <taxon>Eukaryota</taxon>
        <taxon>Fungi</taxon>
        <taxon>Dikarya</taxon>
        <taxon>Basidiomycota</taxon>
        <taxon>Agaricomycotina</taxon>
        <taxon>Agaricomycetes</taxon>
        <taxon>Cantharellales</taxon>
        <taxon>Ceratobasidiaceae</taxon>
        <taxon>Rhizoctonia</taxon>
        <taxon>Rhizoctonia solani AG-1</taxon>
    </lineage>
</organism>
<name>L8X3S7_THACA</name>
<keyword evidence="2" id="KW-1185">Reference proteome</keyword>
<sequence length="240" mass="26968">MVNLIATRYNIQKSAADKEYKCTPESMSLAHDREEYNYVVSRDQSHPWVFLSLTTTSLSAAYCDASSCLCPCTLCSCLRTGAYSHNRAHFSNHPQDLGSKCYQHPADSSCLLCSPAEILLSLTLANKIPPQPDDSRVLDDHHWWRCHGDPYHFAAMFLMRVRAQRRMRNNRSWAIRPGGWIDESKQSYPIDLPCSCTLSHPSAFVVRMTQMPTVPGFILNSQIGSPYPADRGHSAWGGAD</sequence>
<comment type="caution">
    <text evidence="1">The sequence shown here is derived from an EMBL/GenBank/DDBJ whole genome shotgun (WGS) entry which is preliminary data.</text>
</comment>
<dbReference type="HOGENOM" id="CLU_1157052_0_0_1"/>
<dbReference type="Proteomes" id="UP000011668">
    <property type="component" value="Unassembled WGS sequence"/>
</dbReference>
<dbReference type="EMBL" id="AFRT01000515">
    <property type="protein sequence ID" value="ELU43688.1"/>
    <property type="molecule type" value="Genomic_DNA"/>
</dbReference>
<dbReference type="OrthoDB" id="3211678at2759"/>
<evidence type="ECO:0000313" key="1">
    <source>
        <dbReference type="EMBL" id="ELU43688.1"/>
    </source>
</evidence>